<evidence type="ECO:0000259" key="1">
    <source>
        <dbReference type="PROSITE" id="PS50943"/>
    </source>
</evidence>
<dbReference type="EMBL" id="JAWDIQ010000003">
    <property type="protein sequence ID" value="MDY0410127.1"/>
    <property type="molecule type" value="Genomic_DNA"/>
</dbReference>
<name>A0ABU5CWB4_9BACI</name>
<reference evidence="2 3" key="1">
    <citation type="submission" date="2023-10" db="EMBL/GenBank/DDBJ databases">
        <title>Virgibacillus soli CC-YMP-6 genome.</title>
        <authorList>
            <person name="Miliotis G."/>
            <person name="Sengupta P."/>
            <person name="Hameed A."/>
            <person name="Chuvochina M."/>
            <person name="Mcdonagh F."/>
            <person name="Simpson A.C."/>
            <person name="Singh N.K."/>
            <person name="Rekha P.D."/>
            <person name="Raman K."/>
            <person name="Hugenholtz P."/>
            <person name="Venkateswaran K."/>
        </authorList>
    </citation>
    <scope>NUCLEOTIDE SEQUENCE [LARGE SCALE GENOMIC DNA]</scope>
    <source>
        <strain evidence="2 3">CC-YMP-6</strain>
    </source>
</reference>
<keyword evidence="3" id="KW-1185">Reference proteome</keyword>
<gene>
    <name evidence="2" type="ORF">RWD45_18215</name>
</gene>
<dbReference type="SUPFAM" id="SSF47413">
    <property type="entry name" value="lambda repressor-like DNA-binding domains"/>
    <property type="match status" value="1"/>
</dbReference>
<sequence>MLTITLKDGLETRIFIAEKGRSMRGFAKDIGISHAYLSQILNKKRNPSPAVAHKIACGLEKEIEDIFLIQTVDVTTDEKAIK</sequence>
<dbReference type="Pfam" id="PF01381">
    <property type="entry name" value="HTH_3"/>
    <property type="match status" value="1"/>
</dbReference>
<organism evidence="2 3">
    <name type="scientific">Paracerasibacillus soli</name>
    <dbReference type="NCBI Taxonomy" id="480284"/>
    <lineage>
        <taxon>Bacteria</taxon>
        <taxon>Bacillati</taxon>
        <taxon>Bacillota</taxon>
        <taxon>Bacilli</taxon>
        <taxon>Bacillales</taxon>
        <taxon>Bacillaceae</taxon>
        <taxon>Paracerasibacillus</taxon>
    </lineage>
</organism>
<dbReference type="PROSITE" id="PS50943">
    <property type="entry name" value="HTH_CROC1"/>
    <property type="match status" value="1"/>
</dbReference>
<dbReference type="RefSeq" id="WP_320380989.1">
    <property type="nucleotide sequence ID" value="NZ_JAWDIQ010000003.1"/>
</dbReference>
<dbReference type="Proteomes" id="UP001275315">
    <property type="component" value="Unassembled WGS sequence"/>
</dbReference>
<proteinExistence type="predicted"/>
<feature type="domain" description="HTH cro/C1-type" evidence="1">
    <location>
        <begin position="18"/>
        <end position="66"/>
    </location>
</feature>
<dbReference type="CDD" id="cd00093">
    <property type="entry name" value="HTH_XRE"/>
    <property type="match status" value="1"/>
</dbReference>
<protein>
    <submittedName>
        <fullName evidence="2">Helix-turn-helix transcriptional regulator</fullName>
    </submittedName>
</protein>
<dbReference type="InterPro" id="IPR010982">
    <property type="entry name" value="Lambda_DNA-bd_dom_sf"/>
</dbReference>
<comment type="caution">
    <text evidence="2">The sequence shown here is derived from an EMBL/GenBank/DDBJ whole genome shotgun (WGS) entry which is preliminary data.</text>
</comment>
<evidence type="ECO:0000313" key="3">
    <source>
        <dbReference type="Proteomes" id="UP001275315"/>
    </source>
</evidence>
<dbReference type="InterPro" id="IPR001387">
    <property type="entry name" value="Cro/C1-type_HTH"/>
</dbReference>
<evidence type="ECO:0000313" key="2">
    <source>
        <dbReference type="EMBL" id="MDY0410127.1"/>
    </source>
</evidence>
<dbReference type="SMART" id="SM00530">
    <property type="entry name" value="HTH_XRE"/>
    <property type="match status" value="1"/>
</dbReference>
<accession>A0ABU5CWB4</accession>
<dbReference type="Gene3D" id="1.10.260.40">
    <property type="entry name" value="lambda repressor-like DNA-binding domains"/>
    <property type="match status" value="1"/>
</dbReference>